<evidence type="ECO:0000313" key="1">
    <source>
        <dbReference type="EMBL" id="QEE15942.2"/>
    </source>
</evidence>
<gene>
    <name evidence="1" type="ORF">DSAG12_01769</name>
</gene>
<organism evidence="1 2">
    <name type="scientific">Promethearchaeum syntrophicum</name>
    <dbReference type="NCBI Taxonomy" id="2594042"/>
    <lineage>
        <taxon>Archaea</taxon>
        <taxon>Promethearchaeati</taxon>
        <taxon>Promethearchaeota</taxon>
        <taxon>Promethearchaeia</taxon>
        <taxon>Promethearchaeales</taxon>
        <taxon>Promethearchaeaceae</taxon>
        <taxon>Promethearchaeum</taxon>
    </lineage>
</organism>
<keyword evidence="2" id="KW-1185">Reference proteome</keyword>
<reference evidence="1 2" key="1">
    <citation type="journal article" date="2020" name="Nature">
        <title>Isolation of an archaeon at the prokaryote-eukaryote interface.</title>
        <authorList>
            <person name="Imachi H."/>
            <person name="Nobu M.K."/>
            <person name="Nakahara N."/>
            <person name="Morono Y."/>
            <person name="Ogawara M."/>
            <person name="Takaki Y."/>
            <person name="Takano Y."/>
            <person name="Uematsu K."/>
            <person name="Ikuta T."/>
            <person name="Ito M."/>
            <person name="Matsui Y."/>
            <person name="Miyazaki M."/>
            <person name="Murata K."/>
            <person name="Saito Y."/>
            <person name="Sakai S."/>
            <person name="Song C."/>
            <person name="Tasumi E."/>
            <person name="Yamanaka Y."/>
            <person name="Yamaguchi T."/>
            <person name="Kamagata Y."/>
            <person name="Tamaki H."/>
            <person name="Takai K."/>
        </authorList>
    </citation>
    <scope>NUCLEOTIDE SEQUENCE [LARGE SCALE GENOMIC DNA]</scope>
    <source>
        <strain evidence="1 2">MK-D1</strain>
    </source>
</reference>
<dbReference type="Proteomes" id="UP000321408">
    <property type="component" value="Chromosome"/>
</dbReference>
<dbReference type="EMBL" id="CP042905">
    <property type="protein sequence ID" value="QEE15942.2"/>
    <property type="molecule type" value="Genomic_DNA"/>
</dbReference>
<reference evidence="1 2" key="2">
    <citation type="journal article" date="2024" name="Int. J. Syst. Evol. Microbiol.">
        <title>Promethearchaeum syntrophicum gen. nov., sp. nov., an anaerobic, obligately syntrophic archaeon, the first isolate of the lineage 'Asgard' archaea, and proposal of the new archaeal phylum Promethearchaeota phyl. nov. and kingdom Promethearchaeati regn. nov.</title>
        <authorList>
            <person name="Imachi H."/>
            <person name="Nobu M.K."/>
            <person name="Kato S."/>
            <person name="Takaki Y."/>
            <person name="Miyazaki M."/>
            <person name="Miyata M."/>
            <person name="Ogawara M."/>
            <person name="Saito Y."/>
            <person name="Sakai S."/>
            <person name="Tahara Y.O."/>
            <person name="Takano Y."/>
            <person name="Tasumi E."/>
            <person name="Uematsu K."/>
            <person name="Yoshimura T."/>
            <person name="Itoh T."/>
            <person name="Ohkuma M."/>
            <person name="Takai K."/>
        </authorList>
    </citation>
    <scope>NUCLEOTIDE SEQUENCE [LARGE SCALE GENOMIC DNA]</scope>
    <source>
        <strain evidence="1 2">MK-D1</strain>
    </source>
</reference>
<name>A0A5B9DA09_9ARCH</name>
<protein>
    <submittedName>
        <fullName evidence="1">Uncharacterized protein</fullName>
    </submittedName>
</protein>
<evidence type="ECO:0000313" key="2">
    <source>
        <dbReference type="Proteomes" id="UP000321408"/>
    </source>
</evidence>
<proteinExistence type="predicted"/>
<dbReference type="AlphaFoldDB" id="A0A5B9DA09"/>
<sequence>MAKKSPSDSISIELLNYPQSLLLGNQDYELSFSVKNNSESIESYAFNFTSTTSDISVDKSYIKGVSFNSGESKIVPVKIRPKIEGLTELNVIIYYQKKIEFKSMDWKIKKNVEKSIVSKIIGKTQVNFDDLKGYKKKLPKSISLGDIPSLSKSKAKKELDKIKSVPSIKVHTREIERKIITQVPKTITKQVPEKIIKKIPRVIEEIIPQEPLVNAINGKKFERPPLKTTKTVYESIEETVMKTVTETVYEEKIETKIDIVEDTTLPSKKGEITLKQKDETLSRIAKGVFNQDPQYAFAIVKMISDPNKRYTNISQFVPPGIRLDSKTTIEAVMGLDLGPQKEALIEIIANSLAAEKPDEAAMIALNIDNIAKRDEIITNIIFTAAYLKPQIASNLIYQLSKKELQHQILFELVKGWAHKDKKRAIESLKSLISNILSESNIELIKTCMIFLAYLTDPQSVYDLIDGFRSKDDKSLLVEQLQEYLKVKVQTKKIKLESQELSKLYFTFTAISKKITPALNYLVELKGNISSNLIEGNISSNIIVICPFKFNFPIFMNFQSCYVELLQETQKTFGFLLFPSKENYSEEELKHFHNILNNFIKNQTNQHPSPFVIINLDLIPYFSKPTIFLGDNGDPLIKDIHSKLKGNFTNEINLMINNSFFSQGKSFIELQNILKEPNFRICNIVLTYNFLNDIGLLKTFFKAILS</sequence>
<dbReference type="KEGG" id="psyt:DSAG12_01769"/>
<accession>A0A5B9DA09</accession>